<evidence type="ECO:0000256" key="7">
    <source>
        <dbReference type="HAMAP-Rule" id="MF_00675"/>
    </source>
</evidence>
<dbReference type="PANTHER" id="PTHR30068:SF4">
    <property type="entry name" value="URONATE ISOMERASE"/>
    <property type="match status" value="1"/>
</dbReference>
<evidence type="ECO:0000256" key="1">
    <source>
        <dbReference type="ARBA" id="ARBA00001165"/>
    </source>
</evidence>
<reference evidence="8 9" key="1">
    <citation type="submission" date="2020-07" db="EMBL/GenBank/DDBJ databases">
        <authorList>
            <person name="Feng X."/>
        </authorList>
    </citation>
    <scope>NUCLEOTIDE SEQUENCE [LARGE SCALE GENOMIC DNA]</scope>
    <source>
        <strain evidence="8 9">JCM23202</strain>
    </source>
</reference>
<dbReference type="AlphaFoldDB" id="A0A7X1B421"/>
<evidence type="ECO:0000256" key="4">
    <source>
        <dbReference type="ARBA" id="ARBA00012546"/>
    </source>
</evidence>
<evidence type="ECO:0000313" key="9">
    <source>
        <dbReference type="Proteomes" id="UP000526501"/>
    </source>
</evidence>
<dbReference type="Proteomes" id="UP000526501">
    <property type="component" value="Unassembled WGS sequence"/>
</dbReference>
<evidence type="ECO:0000256" key="3">
    <source>
        <dbReference type="ARBA" id="ARBA00008397"/>
    </source>
</evidence>
<sequence length="466" mass="53195">MSFIHDDFLLQSDAARELFHNYAKDEPIHDYHCHLPPQDVANNRRFKDLAEIWLEGDHYKWRAMRSNGVSETYCTGEADPYDKFLAWCRTVPHTLRNPLYHWSHIELKRYFDIDVIINEESAKDIWEAANEKLKTDELSAHGILKKFKVKVVGTTDDPVDDLANHKIIAGQGLDTKVVPTFRPDKALNVDQAEAFNAWVDKLASVVGKEITSLQALLDALKERHDFFHEMGGRLSDHGLERCFFAETSEQEVASIFDKARGGSNATPAEKEAFAFYLMREFGRWNAEKSWTMQLHVGAIRNNNSRMMRKLGPDTGFDSIGDFPQVQTMSRFLDSLDSTAQLPKTVLYNLNWADNYAMATMLGNFQDGTVPGKIQLGSGWWFLDQKEGMEAQMNALSSLGLLSRFVGMLTDSRSFLSYPRHEYFRRILCNLLGTDIENGELPRDFAHVGGMVKDICFTNAYNYFGVK</sequence>
<dbReference type="NCBIfam" id="NF002794">
    <property type="entry name" value="PRK02925.1"/>
    <property type="match status" value="1"/>
</dbReference>
<dbReference type="InterPro" id="IPR032466">
    <property type="entry name" value="Metal_Hydrolase"/>
</dbReference>
<dbReference type="RefSeq" id="WP_185659157.1">
    <property type="nucleotide sequence ID" value="NZ_CAWPOO010000006.1"/>
</dbReference>
<gene>
    <name evidence="7 8" type="primary">uxaC</name>
    <name evidence="8" type="ORF">H5P27_04370</name>
</gene>
<dbReference type="UniPathway" id="UPA00246"/>
<dbReference type="Gene3D" id="1.10.2020.10">
    <property type="entry name" value="uronate isomerase, domain 2, chain A"/>
    <property type="match status" value="1"/>
</dbReference>
<name>A0A7X1B421_9BACT</name>
<comment type="pathway">
    <text evidence="2 7">Carbohydrate metabolism; pentose and glucuronate interconversion.</text>
</comment>
<proteinExistence type="inferred from homology"/>
<comment type="caution">
    <text evidence="8">The sequence shown here is derived from an EMBL/GenBank/DDBJ whole genome shotgun (WGS) entry which is preliminary data.</text>
</comment>
<keyword evidence="9" id="KW-1185">Reference proteome</keyword>
<dbReference type="Gene3D" id="3.20.20.140">
    <property type="entry name" value="Metal-dependent hydrolases"/>
    <property type="match status" value="1"/>
</dbReference>
<organism evidence="8 9">
    <name type="scientific">Pelagicoccus albus</name>
    <dbReference type="NCBI Taxonomy" id="415222"/>
    <lineage>
        <taxon>Bacteria</taxon>
        <taxon>Pseudomonadati</taxon>
        <taxon>Verrucomicrobiota</taxon>
        <taxon>Opitutia</taxon>
        <taxon>Puniceicoccales</taxon>
        <taxon>Pelagicoccaceae</taxon>
        <taxon>Pelagicoccus</taxon>
    </lineage>
</organism>
<dbReference type="PANTHER" id="PTHR30068">
    <property type="entry name" value="URONATE ISOMERASE"/>
    <property type="match status" value="1"/>
</dbReference>
<dbReference type="GO" id="GO:0042840">
    <property type="term" value="P:D-glucuronate catabolic process"/>
    <property type="evidence" value="ECO:0007669"/>
    <property type="project" value="TreeGrafter"/>
</dbReference>
<accession>A0A7X1B421</accession>
<dbReference type="GO" id="GO:0019698">
    <property type="term" value="P:D-galacturonate catabolic process"/>
    <property type="evidence" value="ECO:0007669"/>
    <property type="project" value="TreeGrafter"/>
</dbReference>
<evidence type="ECO:0000256" key="6">
    <source>
        <dbReference type="ARBA" id="ARBA00023235"/>
    </source>
</evidence>
<comment type="similarity">
    <text evidence="3 7">Belongs to the metallo-dependent hydrolases superfamily. Uronate isomerase family.</text>
</comment>
<dbReference type="InterPro" id="IPR003766">
    <property type="entry name" value="Uronate_isomerase"/>
</dbReference>
<dbReference type="HAMAP" id="MF_00675">
    <property type="entry name" value="UxaC"/>
    <property type="match status" value="1"/>
</dbReference>
<dbReference type="EC" id="5.3.1.12" evidence="4 7"/>
<comment type="catalytic activity">
    <reaction evidence="7">
        <text>aldehydo-D-galacturonate = keto-D-tagaturonate</text>
        <dbReference type="Rhea" id="RHEA:27702"/>
        <dbReference type="ChEBI" id="CHEBI:12952"/>
        <dbReference type="ChEBI" id="CHEBI:17886"/>
    </reaction>
</comment>
<evidence type="ECO:0000256" key="2">
    <source>
        <dbReference type="ARBA" id="ARBA00004892"/>
    </source>
</evidence>
<dbReference type="Pfam" id="PF02614">
    <property type="entry name" value="UxaC"/>
    <property type="match status" value="1"/>
</dbReference>
<dbReference type="GO" id="GO:0008880">
    <property type="term" value="F:glucuronate isomerase activity"/>
    <property type="evidence" value="ECO:0007669"/>
    <property type="project" value="UniProtKB-UniRule"/>
</dbReference>
<comment type="catalytic activity">
    <reaction evidence="1 7">
        <text>D-glucuronate = D-fructuronate</text>
        <dbReference type="Rhea" id="RHEA:13049"/>
        <dbReference type="ChEBI" id="CHEBI:58720"/>
        <dbReference type="ChEBI" id="CHEBI:59863"/>
        <dbReference type="EC" id="5.3.1.12"/>
    </reaction>
</comment>
<dbReference type="EMBL" id="JACHVC010000006">
    <property type="protein sequence ID" value="MBC2605273.1"/>
    <property type="molecule type" value="Genomic_DNA"/>
</dbReference>
<evidence type="ECO:0000313" key="8">
    <source>
        <dbReference type="EMBL" id="MBC2605273.1"/>
    </source>
</evidence>
<keyword evidence="6 7" id="KW-0413">Isomerase</keyword>
<evidence type="ECO:0000256" key="5">
    <source>
        <dbReference type="ARBA" id="ARBA00020555"/>
    </source>
</evidence>
<protein>
    <recommendedName>
        <fullName evidence="5 7">Uronate isomerase</fullName>
        <ecNumber evidence="4 7">5.3.1.12</ecNumber>
    </recommendedName>
    <alternativeName>
        <fullName evidence="7">Glucuronate isomerase</fullName>
    </alternativeName>
    <alternativeName>
        <fullName evidence="7">Uronic isomerase</fullName>
    </alternativeName>
</protein>
<dbReference type="SUPFAM" id="SSF51556">
    <property type="entry name" value="Metallo-dependent hydrolases"/>
    <property type="match status" value="1"/>
</dbReference>